<accession>A0A482XYN4</accession>
<name>A0A482XYN4_9EURY</name>
<evidence type="ECO:0000313" key="4">
    <source>
        <dbReference type="Proteomes" id="UP000292704"/>
    </source>
</evidence>
<feature type="domain" description="PIN" evidence="2">
    <location>
        <begin position="4"/>
        <end position="123"/>
    </location>
</feature>
<sequence>MPEYVFDASSVVDILIGESGSDLDISILFDEYILDLTMYEVANSLWKIGMVNDNLTDDELEDAIDILDRLGTEMRLSTVINESLPPTMDVAQANGLTFYDAAYLATAERNDLTLVTEDSALRDSACDQDLSVDNVRTSSLR</sequence>
<evidence type="ECO:0000256" key="1">
    <source>
        <dbReference type="ARBA" id="ARBA00022842"/>
    </source>
</evidence>
<keyword evidence="1" id="KW-0460">Magnesium</keyword>
<dbReference type="PANTHER" id="PTHR35901">
    <property type="entry name" value="RIBONUCLEASE VAPC3"/>
    <property type="match status" value="1"/>
</dbReference>
<protein>
    <submittedName>
        <fullName evidence="3">PIN domain-containing protein</fullName>
    </submittedName>
</protein>
<reference evidence="3 4" key="1">
    <citation type="submission" date="2019-02" db="EMBL/GenBank/DDBJ databases">
        <title>Genome analysis provides insights into bioremediation potentialities and Haloocin production by Natrinema altunense strain 4.1R isolated from Chott Douz in Tunisian desert.</title>
        <authorList>
            <person name="Najjari A."/>
            <person name="Youssef N."/>
            <person name="Ben Dhia O."/>
            <person name="Ferjani R."/>
            <person name="El Hidri D."/>
            <person name="Ouzari H.I."/>
            <person name="Cherif A."/>
        </authorList>
    </citation>
    <scope>NUCLEOTIDE SEQUENCE [LARGE SCALE GENOMIC DNA]</scope>
    <source>
        <strain evidence="3 4">4.1R</strain>
    </source>
</reference>
<dbReference type="InterPro" id="IPR002716">
    <property type="entry name" value="PIN_dom"/>
</dbReference>
<dbReference type="EMBL" id="SHMR01000007">
    <property type="protein sequence ID" value="RZH66975.1"/>
    <property type="molecule type" value="Genomic_DNA"/>
</dbReference>
<dbReference type="CDD" id="cd09873">
    <property type="entry name" value="PIN_Pae0151-like"/>
    <property type="match status" value="1"/>
</dbReference>
<comment type="caution">
    <text evidence="3">The sequence shown here is derived from an EMBL/GenBank/DDBJ whole genome shotgun (WGS) entry which is preliminary data.</text>
</comment>
<proteinExistence type="predicted"/>
<dbReference type="InterPro" id="IPR051619">
    <property type="entry name" value="TypeII_TA_RNase_PINc/VapC"/>
</dbReference>
<dbReference type="SUPFAM" id="SSF88723">
    <property type="entry name" value="PIN domain-like"/>
    <property type="match status" value="1"/>
</dbReference>
<dbReference type="InterPro" id="IPR029060">
    <property type="entry name" value="PIN-like_dom_sf"/>
</dbReference>
<evidence type="ECO:0000313" key="3">
    <source>
        <dbReference type="EMBL" id="RZH66975.1"/>
    </source>
</evidence>
<dbReference type="STRING" id="222984.GCA_000731985_01610"/>
<gene>
    <name evidence="3" type="ORF">ELS17_14460</name>
</gene>
<dbReference type="Gene3D" id="3.40.50.1010">
    <property type="entry name" value="5'-nuclease"/>
    <property type="match status" value="1"/>
</dbReference>
<organism evidence="3 4">
    <name type="scientific">Natrinema altunense</name>
    <dbReference type="NCBI Taxonomy" id="222984"/>
    <lineage>
        <taxon>Archaea</taxon>
        <taxon>Methanobacteriati</taxon>
        <taxon>Methanobacteriota</taxon>
        <taxon>Stenosarchaea group</taxon>
        <taxon>Halobacteria</taxon>
        <taxon>Halobacteriales</taxon>
        <taxon>Natrialbaceae</taxon>
        <taxon>Natrinema</taxon>
    </lineage>
</organism>
<dbReference type="RefSeq" id="WP_130171246.1">
    <property type="nucleotide sequence ID" value="NZ_SHMR01000007.1"/>
</dbReference>
<dbReference type="AlphaFoldDB" id="A0A482XYN4"/>
<dbReference type="PANTHER" id="PTHR35901:SF1">
    <property type="entry name" value="EXONUCLEASE VAPC9"/>
    <property type="match status" value="1"/>
</dbReference>
<evidence type="ECO:0000259" key="2">
    <source>
        <dbReference type="Pfam" id="PF01850"/>
    </source>
</evidence>
<dbReference type="Proteomes" id="UP000292704">
    <property type="component" value="Unassembled WGS sequence"/>
</dbReference>
<dbReference type="OrthoDB" id="168412at2157"/>
<dbReference type="Pfam" id="PF01850">
    <property type="entry name" value="PIN"/>
    <property type="match status" value="1"/>
</dbReference>
<dbReference type="InterPro" id="IPR044153">
    <property type="entry name" value="PIN_Pae0151-like"/>
</dbReference>